<evidence type="ECO:0000313" key="1">
    <source>
        <dbReference type="EMBL" id="OGL39890.1"/>
    </source>
</evidence>
<dbReference type="EMBL" id="MGDB01000110">
    <property type="protein sequence ID" value="OGL39890.1"/>
    <property type="molecule type" value="Genomic_DNA"/>
</dbReference>
<dbReference type="AlphaFoldDB" id="A0A1F7REY5"/>
<organism evidence="1 2">
    <name type="scientific">Candidatus Schekmanbacteria bacterium GWA2_38_11</name>
    <dbReference type="NCBI Taxonomy" id="1817876"/>
    <lineage>
        <taxon>Bacteria</taxon>
        <taxon>Candidatus Schekmaniibacteriota</taxon>
    </lineage>
</organism>
<proteinExistence type="predicted"/>
<comment type="caution">
    <text evidence="1">The sequence shown here is derived from an EMBL/GenBank/DDBJ whole genome shotgun (WGS) entry which is preliminary data.</text>
</comment>
<accession>A0A1F7REY5</accession>
<dbReference type="Proteomes" id="UP000178526">
    <property type="component" value="Unassembled WGS sequence"/>
</dbReference>
<reference evidence="1 2" key="1">
    <citation type="journal article" date="2016" name="Nat. Commun.">
        <title>Thousands of microbial genomes shed light on interconnected biogeochemical processes in an aquifer system.</title>
        <authorList>
            <person name="Anantharaman K."/>
            <person name="Brown C.T."/>
            <person name="Hug L.A."/>
            <person name="Sharon I."/>
            <person name="Castelle C.J."/>
            <person name="Probst A.J."/>
            <person name="Thomas B.C."/>
            <person name="Singh A."/>
            <person name="Wilkins M.J."/>
            <person name="Karaoz U."/>
            <person name="Brodie E.L."/>
            <person name="Williams K.H."/>
            <person name="Hubbard S.S."/>
            <person name="Banfield J.F."/>
        </authorList>
    </citation>
    <scope>NUCLEOTIDE SEQUENCE [LARGE SCALE GENOMIC DNA]</scope>
</reference>
<gene>
    <name evidence="1" type="ORF">A2042_06800</name>
</gene>
<protein>
    <submittedName>
        <fullName evidence="1">Uncharacterized protein</fullName>
    </submittedName>
</protein>
<evidence type="ECO:0000313" key="2">
    <source>
        <dbReference type="Proteomes" id="UP000178526"/>
    </source>
</evidence>
<sequence length="294" mass="32814">MESACVTCNKTLVIKDAMELNEKYFCSSTCLGKYREKIGERQFDKESLATFEKKKATGWIPERALKYIHMCQSCNKKLRETCKSLEAISGASRFTLAKSEKMPWCCHARFNLSSSMADGTVPLSNVLKIQALAEELANNKLKVESMIKPETLKKKMLKEGGLSGVTTVMLDAAFAELSAKLDYKTIDETPPKIDGESMFHYAACLECDPVFGAECEEQAVEKEINECVETVSKLIKSLWCQHALHALSALMLNKNMDEVRISKLINMAEKVAQEKNHPGVTTSDLFITMGRAVD</sequence>
<name>A0A1F7REY5_9BACT</name>